<feature type="domain" description="SsuA/THI5-like" evidence="1">
    <location>
        <begin position="112"/>
        <end position="256"/>
    </location>
</feature>
<dbReference type="SUPFAM" id="SSF53850">
    <property type="entry name" value="Periplasmic binding protein-like II"/>
    <property type="match status" value="1"/>
</dbReference>
<organism evidence="2 3">
    <name type="scientific">Paraglaciecola chathamensis S18K6</name>
    <dbReference type="NCBI Taxonomy" id="1127672"/>
    <lineage>
        <taxon>Bacteria</taxon>
        <taxon>Pseudomonadati</taxon>
        <taxon>Pseudomonadota</taxon>
        <taxon>Gammaproteobacteria</taxon>
        <taxon>Alteromonadales</taxon>
        <taxon>Alteromonadaceae</taxon>
        <taxon>Paraglaciecola</taxon>
    </lineage>
</organism>
<comment type="caution">
    <text evidence="2">The sequence shown here is derived from an EMBL/GenBank/DDBJ whole genome shotgun (WGS) entry which is preliminary data.</text>
</comment>
<proteinExistence type="predicted"/>
<dbReference type="EMBL" id="BAEM01000032">
    <property type="protein sequence ID" value="GAC10063.1"/>
    <property type="molecule type" value="Genomic_DNA"/>
</dbReference>
<evidence type="ECO:0000259" key="1">
    <source>
        <dbReference type="Pfam" id="PF09084"/>
    </source>
</evidence>
<gene>
    <name evidence="2" type="ORF">GCHA_2112</name>
</gene>
<dbReference type="Gene3D" id="3.40.190.10">
    <property type="entry name" value="Periplasmic binding protein-like II"/>
    <property type="match status" value="2"/>
</dbReference>
<evidence type="ECO:0000313" key="3">
    <source>
        <dbReference type="Proteomes" id="UP000006320"/>
    </source>
</evidence>
<reference evidence="2 3" key="1">
    <citation type="journal article" date="2017" name="Antonie Van Leeuwenhoek">
        <title>Rhizobium rhizosphaerae sp. nov., a novel species isolated from rice rhizosphere.</title>
        <authorList>
            <person name="Zhao J.J."/>
            <person name="Zhang J."/>
            <person name="Zhang R.J."/>
            <person name="Zhang C.W."/>
            <person name="Yin H.Q."/>
            <person name="Zhang X.X."/>
        </authorList>
    </citation>
    <scope>NUCLEOTIDE SEQUENCE [LARGE SCALE GENOMIC DNA]</scope>
    <source>
        <strain evidence="2 3">S18K6</strain>
    </source>
</reference>
<dbReference type="Proteomes" id="UP000006320">
    <property type="component" value="Unassembled WGS sequence"/>
</dbReference>
<sequence>MFKSVEIRRALVFGLVVVALALSMKAFAKKVPNVRLGVLKYGTVNWEVDVIKHHNLDQKYGFNLDVLSLGSKNASAVALQSNAVDIILTDWLWVNRQRASEKDFSLFPTSIATGGLYVTNDSPAKDVRDLANKRVGIAGGEVDKNWLLLQAYSQAQYGFDIKNLAQASFMSPVLLNVLMLRGELDGGINFWHYGARLKAEGYKLLVTVPEMLQALDIENDVPLLGWAFKKPWADRHAKSVKGFLQASLEAKQILYSSDEEWKRIRALTKAENDTVFASLKNEYRGGILHQFGPQELMATKQIFNVLAKHGGHSLVGKATHLDTQTFYTLDQSLMTWIPAVKDENAP</sequence>
<protein>
    <submittedName>
        <fullName evidence="2">Sulfonate/nitrate/taurine transport system substrate-binding protein</fullName>
    </submittedName>
</protein>
<dbReference type="PANTHER" id="PTHR30024">
    <property type="entry name" value="ALIPHATIC SULFONATES-BINDING PROTEIN-RELATED"/>
    <property type="match status" value="1"/>
</dbReference>
<dbReference type="RefSeq" id="WP_007987729.1">
    <property type="nucleotide sequence ID" value="NZ_BAEM01000032.1"/>
</dbReference>
<accession>A0AAV3UYL3</accession>
<dbReference type="Pfam" id="PF09084">
    <property type="entry name" value="NMT1"/>
    <property type="match status" value="1"/>
</dbReference>
<name>A0AAV3UYL3_9ALTE</name>
<dbReference type="AlphaFoldDB" id="A0AAV3UYL3"/>
<dbReference type="InterPro" id="IPR015168">
    <property type="entry name" value="SsuA/THI5"/>
</dbReference>
<dbReference type="PANTHER" id="PTHR30024:SF48">
    <property type="entry name" value="ABC TRANSPORTER SUBSTRATE-BINDING PROTEIN"/>
    <property type="match status" value="1"/>
</dbReference>
<evidence type="ECO:0000313" key="2">
    <source>
        <dbReference type="EMBL" id="GAC10063.1"/>
    </source>
</evidence>